<name>A0A6I8N3C2_ORNAN</name>
<dbReference type="SUPFAM" id="SSF46966">
    <property type="entry name" value="Spectrin repeat"/>
    <property type="match status" value="1"/>
</dbReference>
<evidence type="ECO:0000313" key="4">
    <source>
        <dbReference type="Proteomes" id="UP000002279"/>
    </source>
</evidence>
<dbReference type="OMA" id="KEFCKLQ"/>
<dbReference type="GeneTree" id="ENSGT00390000011962"/>
<dbReference type="Pfam" id="PF15079">
    <property type="entry name" value="Tsc35"/>
    <property type="match status" value="1"/>
</dbReference>
<feature type="region of interest" description="Disordered" evidence="2">
    <location>
        <begin position="157"/>
        <end position="179"/>
    </location>
</feature>
<accession>A0A6I8N3C2</accession>
<proteinExistence type="predicted"/>
<organism evidence="3 4">
    <name type="scientific">Ornithorhynchus anatinus</name>
    <name type="common">Duckbill platypus</name>
    <dbReference type="NCBI Taxonomy" id="9258"/>
    <lineage>
        <taxon>Eukaryota</taxon>
        <taxon>Metazoa</taxon>
        <taxon>Chordata</taxon>
        <taxon>Craniata</taxon>
        <taxon>Vertebrata</taxon>
        <taxon>Euteleostomi</taxon>
        <taxon>Mammalia</taxon>
        <taxon>Monotremata</taxon>
        <taxon>Ornithorhynchidae</taxon>
        <taxon>Ornithorhynchus</taxon>
    </lineage>
</organism>
<reference evidence="3" key="1">
    <citation type="submission" date="2025-08" db="UniProtKB">
        <authorList>
            <consortium name="Ensembl"/>
        </authorList>
    </citation>
    <scope>IDENTIFICATION</scope>
    <source>
        <strain evidence="3">Glennie</strain>
    </source>
</reference>
<dbReference type="InterPro" id="IPR027874">
    <property type="entry name" value="Tex35"/>
</dbReference>
<evidence type="ECO:0000313" key="3">
    <source>
        <dbReference type="Ensembl" id="ENSOANP00000035496.1"/>
    </source>
</evidence>
<dbReference type="PANTHER" id="PTHR36860">
    <property type="entry name" value="TESTIS-EXPRESSED PROTEIN 35"/>
    <property type="match status" value="1"/>
</dbReference>
<gene>
    <name evidence="3" type="primary">TEX35</name>
</gene>
<feature type="coiled-coil region" evidence="1">
    <location>
        <begin position="41"/>
        <end position="110"/>
    </location>
</feature>
<evidence type="ECO:0000256" key="1">
    <source>
        <dbReference type="SAM" id="Coils"/>
    </source>
</evidence>
<dbReference type="PANTHER" id="PTHR36860:SF1">
    <property type="entry name" value="TESTIS-EXPRESSED PROTEIN 35"/>
    <property type="match status" value="1"/>
</dbReference>
<dbReference type="Bgee" id="ENSOANG00000037834">
    <property type="expression patterns" value="Expressed in testis and 2 other cell types or tissues"/>
</dbReference>
<evidence type="ECO:0000256" key="2">
    <source>
        <dbReference type="SAM" id="MobiDB-lite"/>
    </source>
</evidence>
<dbReference type="Proteomes" id="UP000002279">
    <property type="component" value="Unplaced"/>
</dbReference>
<dbReference type="AlphaFoldDB" id="A0A6I8N3C2"/>
<keyword evidence="1" id="KW-0175">Coiled coil</keyword>
<reference evidence="3" key="2">
    <citation type="submission" date="2025-09" db="UniProtKB">
        <authorList>
            <consortium name="Ensembl"/>
        </authorList>
    </citation>
    <scope>IDENTIFICATION</scope>
    <source>
        <strain evidence="3">Glennie</strain>
    </source>
</reference>
<sequence>MTKKGELRKPTPIKNFRAVHRETETQLVKICENSDGKEELLLEKTEDTHDLKSELKEVREELQEKMVEIKQVKQKLEKEFYKLQKFMDILKEMQKNMDEKMETLLNMQKNSNLTQADQAIDKEKAVPGTNYEAHPAGDWLTHCGGDLGLPAALPLLQPQRNQGRSPDDLQPPHLPAAAVHPLPTSRAAHRGLVAILTFTVFLPGSKPFIGGTK</sequence>
<protein>
    <submittedName>
        <fullName evidence="3">Testis expressed 35</fullName>
    </submittedName>
</protein>
<dbReference type="Ensembl" id="ENSOANT00000064689.1">
    <property type="protein sequence ID" value="ENSOANP00000035496.1"/>
    <property type="gene ID" value="ENSOANG00000037834.1"/>
</dbReference>
<keyword evidence="4" id="KW-1185">Reference proteome</keyword>
<dbReference type="InParanoid" id="A0A6I8N3C2"/>